<keyword evidence="6 8" id="KW-1133">Transmembrane helix</keyword>
<evidence type="ECO:0000256" key="6">
    <source>
        <dbReference type="ARBA" id="ARBA00022989"/>
    </source>
</evidence>
<evidence type="ECO:0000313" key="11">
    <source>
        <dbReference type="EMBL" id="OGF77346.1"/>
    </source>
</evidence>
<dbReference type="Pfam" id="PF00005">
    <property type="entry name" value="ABC_tran"/>
    <property type="match status" value="1"/>
</dbReference>
<name>A0A1F5WNX0_9BACT</name>
<dbReference type="PANTHER" id="PTHR24221:SF654">
    <property type="entry name" value="ATP-BINDING CASSETTE SUB-FAMILY B MEMBER 6"/>
    <property type="match status" value="1"/>
</dbReference>
<feature type="transmembrane region" description="Helical" evidence="8">
    <location>
        <begin position="21"/>
        <end position="40"/>
    </location>
</feature>
<feature type="domain" description="ABC transporter" evidence="9">
    <location>
        <begin position="343"/>
        <end position="577"/>
    </location>
</feature>
<dbReference type="AlphaFoldDB" id="A0A1F5WNX0"/>
<dbReference type="Proteomes" id="UP000177723">
    <property type="component" value="Unassembled WGS sequence"/>
</dbReference>
<dbReference type="PANTHER" id="PTHR24221">
    <property type="entry name" value="ATP-BINDING CASSETTE SUB-FAMILY B"/>
    <property type="match status" value="1"/>
</dbReference>
<dbReference type="EMBL" id="MFHT01000021">
    <property type="protein sequence ID" value="OGF77346.1"/>
    <property type="molecule type" value="Genomic_DNA"/>
</dbReference>
<dbReference type="GO" id="GO:0016887">
    <property type="term" value="F:ATP hydrolysis activity"/>
    <property type="evidence" value="ECO:0007669"/>
    <property type="project" value="InterPro"/>
</dbReference>
<dbReference type="InterPro" id="IPR039421">
    <property type="entry name" value="Type_1_exporter"/>
</dbReference>
<feature type="domain" description="ABC transmembrane type-1" evidence="10">
    <location>
        <begin position="24"/>
        <end position="309"/>
    </location>
</feature>
<dbReference type="GO" id="GO:0034040">
    <property type="term" value="F:ATPase-coupled lipid transmembrane transporter activity"/>
    <property type="evidence" value="ECO:0007669"/>
    <property type="project" value="TreeGrafter"/>
</dbReference>
<keyword evidence="3 8" id="KW-0812">Transmembrane</keyword>
<keyword evidence="4" id="KW-0547">Nucleotide-binding</keyword>
<evidence type="ECO:0000256" key="5">
    <source>
        <dbReference type="ARBA" id="ARBA00022840"/>
    </source>
</evidence>
<evidence type="ECO:0000256" key="8">
    <source>
        <dbReference type="SAM" id="Phobius"/>
    </source>
</evidence>
<evidence type="ECO:0000256" key="4">
    <source>
        <dbReference type="ARBA" id="ARBA00022741"/>
    </source>
</evidence>
<dbReference type="SUPFAM" id="SSF52540">
    <property type="entry name" value="P-loop containing nucleoside triphosphate hydrolases"/>
    <property type="match status" value="1"/>
</dbReference>
<accession>A0A1F5WNX0</accession>
<dbReference type="InterPro" id="IPR011527">
    <property type="entry name" value="ABC1_TM_dom"/>
</dbReference>
<dbReference type="Gene3D" id="3.40.50.300">
    <property type="entry name" value="P-loop containing nucleotide triphosphate hydrolases"/>
    <property type="match status" value="1"/>
</dbReference>
<evidence type="ECO:0008006" key="13">
    <source>
        <dbReference type="Google" id="ProtNLM"/>
    </source>
</evidence>
<dbReference type="InterPro" id="IPR003593">
    <property type="entry name" value="AAA+_ATPase"/>
</dbReference>
<comment type="caution">
    <text evidence="11">The sequence shown here is derived from an EMBL/GenBank/DDBJ whole genome shotgun (WGS) entry which is preliminary data.</text>
</comment>
<keyword evidence="5" id="KW-0067">ATP-binding</keyword>
<organism evidence="11 12">
    <name type="scientific">Candidatus Giovannonibacteria bacterium RIFCSPHIGHO2_12_FULL_43_15</name>
    <dbReference type="NCBI Taxonomy" id="1798341"/>
    <lineage>
        <taxon>Bacteria</taxon>
        <taxon>Candidatus Giovannoniibacteriota</taxon>
    </lineage>
</organism>
<feature type="transmembrane region" description="Helical" evidence="8">
    <location>
        <begin position="60"/>
        <end position="80"/>
    </location>
</feature>
<dbReference type="PROSITE" id="PS50893">
    <property type="entry name" value="ABC_TRANSPORTER_2"/>
    <property type="match status" value="1"/>
</dbReference>
<dbReference type="FunFam" id="3.40.50.300:FF:000287">
    <property type="entry name" value="Multidrug ABC transporter ATP-binding protein"/>
    <property type="match status" value="1"/>
</dbReference>
<feature type="transmembrane region" description="Helical" evidence="8">
    <location>
        <begin position="165"/>
        <end position="185"/>
    </location>
</feature>
<evidence type="ECO:0000256" key="3">
    <source>
        <dbReference type="ARBA" id="ARBA00022692"/>
    </source>
</evidence>
<dbReference type="InterPro" id="IPR017871">
    <property type="entry name" value="ABC_transporter-like_CS"/>
</dbReference>
<evidence type="ECO:0000256" key="1">
    <source>
        <dbReference type="ARBA" id="ARBA00004651"/>
    </source>
</evidence>
<dbReference type="Gene3D" id="1.20.1560.10">
    <property type="entry name" value="ABC transporter type 1, transmembrane domain"/>
    <property type="match status" value="1"/>
</dbReference>
<dbReference type="Pfam" id="PF00664">
    <property type="entry name" value="ABC_membrane"/>
    <property type="match status" value="1"/>
</dbReference>
<dbReference type="SMART" id="SM00382">
    <property type="entry name" value="AAA"/>
    <property type="match status" value="1"/>
</dbReference>
<evidence type="ECO:0000313" key="12">
    <source>
        <dbReference type="Proteomes" id="UP000177723"/>
    </source>
</evidence>
<dbReference type="InterPro" id="IPR003439">
    <property type="entry name" value="ABC_transporter-like_ATP-bd"/>
</dbReference>
<evidence type="ECO:0000259" key="9">
    <source>
        <dbReference type="PROSITE" id="PS50893"/>
    </source>
</evidence>
<reference evidence="11 12" key="1">
    <citation type="journal article" date="2016" name="Nat. Commun.">
        <title>Thousands of microbial genomes shed light on interconnected biogeochemical processes in an aquifer system.</title>
        <authorList>
            <person name="Anantharaman K."/>
            <person name="Brown C.T."/>
            <person name="Hug L.A."/>
            <person name="Sharon I."/>
            <person name="Castelle C.J."/>
            <person name="Probst A.J."/>
            <person name="Thomas B.C."/>
            <person name="Singh A."/>
            <person name="Wilkins M.J."/>
            <person name="Karaoz U."/>
            <person name="Brodie E.L."/>
            <person name="Williams K.H."/>
            <person name="Hubbard S.S."/>
            <person name="Banfield J.F."/>
        </authorList>
    </citation>
    <scope>NUCLEOTIDE SEQUENCE [LARGE SCALE GENOMIC DNA]</scope>
</reference>
<evidence type="ECO:0000256" key="7">
    <source>
        <dbReference type="ARBA" id="ARBA00023136"/>
    </source>
</evidence>
<proteinExistence type="predicted"/>
<dbReference type="InterPro" id="IPR036640">
    <property type="entry name" value="ABC1_TM_sf"/>
</dbReference>
<keyword evidence="2" id="KW-0813">Transport</keyword>
<dbReference type="InterPro" id="IPR027417">
    <property type="entry name" value="P-loop_NTPase"/>
</dbReference>
<evidence type="ECO:0000259" key="10">
    <source>
        <dbReference type="PROSITE" id="PS50929"/>
    </source>
</evidence>
<dbReference type="GO" id="GO:0005524">
    <property type="term" value="F:ATP binding"/>
    <property type="evidence" value="ECO:0007669"/>
    <property type="project" value="UniProtKB-KW"/>
</dbReference>
<protein>
    <recommendedName>
        <fullName evidence="13">ABC transporter ATP-binding protein</fullName>
    </recommendedName>
</protein>
<sequence>MYKLTKETLKIFWRHSRKYSWQVIVLIASILVVTFIQTYIPLLYRDLINLLTSSSTQDNLSPAIHVVVLVLIANITRILFWRIMNFVNNFFQARVMGDLMNTCYQYLQKHSYGFFTSNFVGSLVTKVKRFERAFEQITDQLVFDLGRSFLDTAMILFVLLWQYRIFGLIMTAWCVAVLLYVFIFSRFRLPYDIHRAEVDTKTTGQLADTITNNVNIKSFARYPFEYERFAKVIDEQFKARKKSWDIGTVGDIIQSIFMIIAEFLVMYFAVIMWSRGTIMVGDVALLQMYLLRIFDKLWSTGRNIRNIYEALADANEMTELLLLPHGIADVSGAKTFEMKNGEINFENVSFGYHEEGAILENFSLKIKPGERVALIGPSGGGKSTITKLLFRFYDIRSGKILIDGQDVAEVTQDSLRDSIALVPQDPILFHRSLMENIRYAKPTADNEEVIAAAKAAHAHEFISSFRLGYDTLVGERGIKLSGGERQRVAIARAILKNSPILVLDEATSSLDSESEMFIQDSLKKLMQNRTTIVIAHRLSTITQMDRIVIIDEGKIIEEGKHEELLKTQKGTYQRLWEIQAGGFAAA</sequence>
<dbReference type="SUPFAM" id="SSF90123">
    <property type="entry name" value="ABC transporter transmembrane region"/>
    <property type="match status" value="1"/>
</dbReference>
<gene>
    <name evidence="11" type="ORF">A3F23_03560</name>
</gene>
<evidence type="ECO:0000256" key="2">
    <source>
        <dbReference type="ARBA" id="ARBA00022448"/>
    </source>
</evidence>
<keyword evidence="7 8" id="KW-0472">Membrane</keyword>
<comment type="subcellular location">
    <subcellularLocation>
        <location evidence="1">Cell membrane</location>
        <topology evidence="1">Multi-pass membrane protein</topology>
    </subcellularLocation>
</comment>
<dbReference type="PROSITE" id="PS00211">
    <property type="entry name" value="ABC_TRANSPORTER_1"/>
    <property type="match status" value="1"/>
</dbReference>
<feature type="transmembrane region" description="Helical" evidence="8">
    <location>
        <begin position="248"/>
        <end position="270"/>
    </location>
</feature>
<dbReference type="GO" id="GO:0005886">
    <property type="term" value="C:plasma membrane"/>
    <property type="evidence" value="ECO:0007669"/>
    <property type="project" value="UniProtKB-SubCell"/>
</dbReference>
<dbReference type="GO" id="GO:0140359">
    <property type="term" value="F:ABC-type transporter activity"/>
    <property type="evidence" value="ECO:0007669"/>
    <property type="project" value="InterPro"/>
</dbReference>
<dbReference type="PROSITE" id="PS50929">
    <property type="entry name" value="ABC_TM1F"/>
    <property type="match status" value="1"/>
</dbReference>